<evidence type="ECO:0000256" key="1">
    <source>
        <dbReference type="ARBA" id="ARBA00006484"/>
    </source>
</evidence>
<organism evidence="2 3">
    <name type="scientific">Termitidicoccus mucosus</name>
    <dbReference type="NCBI Taxonomy" id="1184151"/>
    <lineage>
        <taxon>Bacteria</taxon>
        <taxon>Pseudomonadati</taxon>
        <taxon>Verrucomicrobiota</taxon>
        <taxon>Opitutia</taxon>
        <taxon>Opitutales</taxon>
        <taxon>Opitutaceae</taxon>
        <taxon>Termitidicoccus</taxon>
    </lineage>
</organism>
<dbReference type="InterPro" id="IPR036291">
    <property type="entry name" value="NAD(P)-bd_dom_sf"/>
</dbReference>
<dbReference type="AlphaFoldDB" id="A0A178IQD6"/>
<protein>
    <submittedName>
        <fullName evidence="2">3-oxoacyl-ACP reductase</fullName>
    </submittedName>
</protein>
<dbReference type="STRING" id="1184151.AW736_02610"/>
<evidence type="ECO:0000313" key="2">
    <source>
        <dbReference type="EMBL" id="OAM91549.1"/>
    </source>
</evidence>
<proteinExistence type="inferred from homology"/>
<dbReference type="PRINTS" id="PR00081">
    <property type="entry name" value="GDHRDH"/>
</dbReference>
<sequence>MDLGLKDKLALITASSGGIGFEIAQALAREGTHIIINGRNQSSVDIAIQTIKKQQPDAVLHPLVADNGTALGTQETITNFPDVDILVNNLGVYEFVGFFEETDGDWLRLFEINILSGVRLSRHYLRRMLDKKWGRVLFISSEQAVNPWLRIPHYIATKAMQLSIARSLADLTKGSAVTVNAVLPGTARSDGVKKLVRKLYPTMSPEEAERQFLTDNRRKHSPDDLLDPREIASLAVFLCSTTAASTNGASYRADGNVIAA</sequence>
<dbReference type="OrthoDB" id="9804774at2"/>
<dbReference type="InterPro" id="IPR050259">
    <property type="entry name" value="SDR"/>
</dbReference>
<dbReference type="RefSeq" id="WP_068768725.1">
    <property type="nucleotide sequence ID" value="NZ_CP109796.1"/>
</dbReference>
<reference evidence="2 3" key="1">
    <citation type="submission" date="2016-01" db="EMBL/GenBank/DDBJ databases">
        <title>High potential of lignocellulose degradation of a new Verrucomicrobia species.</title>
        <authorList>
            <person name="Wang Y."/>
            <person name="Shi Y."/>
            <person name="Qiu Z."/>
            <person name="Liu S."/>
            <person name="Yang H."/>
        </authorList>
    </citation>
    <scope>NUCLEOTIDE SEQUENCE [LARGE SCALE GENOMIC DNA]</scope>
    <source>
        <strain evidence="2 3">TSB47</strain>
    </source>
</reference>
<dbReference type="Gene3D" id="3.40.50.720">
    <property type="entry name" value="NAD(P)-binding Rossmann-like Domain"/>
    <property type="match status" value="1"/>
</dbReference>
<comment type="caution">
    <text evidence="2">The sequence shown here is derived from an EMBL/GenBank/DDBJ whole genome shotgun (WGS) entry which is preliminary data.</text>
</comment>
<name>A0A178IQD6_9BACT</name>
<dbReference type="PANTHER" id="PTHR42879">
    <property type="entry name" value="3-OXOACYL-(ACYL-CARRIER-PROTEIN) REDUCTASE"/>
    <property type="match status" value="1"/>
</dbReference>
<dbReference type="SUPFAM" id="SSF51735">
    <property type="entry name" value="NAD(P)-binding Rossmann-fold domains"/>
    <property type="match status" value="1"/>
</dbReference>
<gene>
    <name evidence="2" type="ORF">AW736_02610</name>
</gene>
<dbReference type="InterPro" id="IPR002347">
    <property type="entry name" value="SDR_fam"/>
</dbReference>
<dbReference type="Proteomes" id="UP000078486">
    <property type="component" value="Unassembled WGS sequence"/>
</dbReference>
<comment type="similarity">
    <text evidence="1">Belongs to the short-chain dehydrogenases/reductases (SDR) family.</text>
</comment>
<dbReference type="Pfam" id="PF00106">
    <property type="entry name" value="adh_short"/>
    <property type="match status" value="1"/>
</dbReference>
<accession>A0A178IQD6</accession>
<keyword evidence="3" id="KW-1185">Reference proteome</keyword>
<dbReference type="EMBL" id="LRRQ01000023">
    <property type="protein sequence ID" value="OAM91549.1"/>
    <property type="molecule type" value="Genomic_DNA"/>
</dbReference>
<evidence type="ECO:0000313" key="3">
    <source>
        <dbReference type="Proteomes" id="UP000078486"/>
    </source>
</evidence>
<dbReference type="CDD" id="cd05233">
    <property type="entry name" value="SDR_c"/>
    <property type="match status" value="1"/>
</dbReference>